<dbReference type="eggNOG" id="COG4967">
    <property type="taxonomic scope" value="Bacteria"/>
</dbReference>
<keyword evidence="3" id="KW-1185">Reference proteome</keyword>
<dbReference type="NCBIfam" id="TIGR02532">
    <property type="entry name" value="IV_pilin_GFxxxE"/>
    <property type="match status" value="1"/>
</dbReference>
<evidence type="ECO:0000313" key="3">
    <source>
        <dbReference type="Proteomes" id="UP000002350"/>
    </source>
</evidence>
<evidence type="ECO:0008006" key="4">
    <source>
        <dbReference type="Google" id="ProtNLM"/>
    </source>
</evidence>
<dbReference type="HOGENOM" id="CLU_103234_0_1_6"/>
<protein>
    <recommendedName>
        <fullName evidence="4">Type IV pilus modification protein PilV</fullName>
    </recommendedName>
</protein>
<reference evidence="3" key="1">
    <citation type="journal article" date="2010" name="Mol. Biosyst.">
        <title>Complete genome sequence and comparative analysis of Shewanella violacea, a psychrophilic and piezophilic bacterium from deep sea floor sediments.</title>
        <authorList>
            <person name="Aono E."/>
            <person name="Baba T."/>
            <person name="Ara T."/>
            <person name="Nishi T."/>
            <person name="Nakamichi T."/>
            <person name="Inamoto E."/>
            <person name="Toyonaga H."/>
            <person name="Hasegawa M."/>
            <person name="Takai Y."/>
            <person name="Okumura Y."/>
            <person name="Baba M."/>
            <person name="Tomita M."/>
            <person name="Kato C."/>
            <person name="Oshima T."/>
            <person name="Nakasone K."/>
            <person name="Mori H."/>
        </authorList>
    </citation>
    <scope>NUCLEOTIDE SEQUENCE [LARGE SCALE GENOMIC DNA]</scope>
    <source>
        <strain evidence="3">JCM 10179 / CIP 106290 / LMG 19151 / DSS12</strain>
    </source>
</reference>
<dbReference type="Pfam" id="PF07963">
    <property type="entry name" value="N_methyl"/>
    <property type="match status" value="1"/>
</dbReference>
<proteinExistence type="predicted"/>
<name>D4ZH28_SHEVD</name>
<keyword evidence="1" id="KW-0472">Membrane</keyword>
<accession>D4ZH28</accession>
<dbReference type="KEGG" id="svo:SVI_1006"/>
<dbReference type="STRING" id="637905.SVI_1006"/>
<dbReference type="EMBL" id="AP011177">
    <property type="protein sequence ID" value="BAJ00977.1"/>
    <property type="molecule type" value="Genomic_DNA"/>
</dbReference>
<sequence>MANEGGLTLMNNKTKGFSLIEVLVSLVILVIGLIGIFNLHLVAKRGSFESFQQTLASYYAIDIINRMKLNRSQLASYAGTYAGTLPEPSKSCDVALMVGGGSGGIICSNVETRAWDLYGWEQSMNGAGETKGTRSIGGLDTPTACIQVSGSGDVLVVMTWRGIRAVSDGASNADAFVKSCGTANKRRRAYSINTVII</sequence>
<dbReference type="InterPro" id="IPR013362">
    <property type="entry name" value="Pilus_4_PilV"/>
</dbReference>
<dbReference type="NCBIfam" id="TIGR02523">
    <property type="entry name" value="type_IV_pilV"/>
    <property type="match status" value="1"/>
</dbReference>
<organism evidence="2 3">
    <name type="scientific">Shewanella violacea (strain JCM 10179 / CIP 106290 / LMG 19151 / DSS12)</name>
    <dbReference type="NCBI Taxonomy" id="637905"/>
    <lineage>
        <taxon>Bacteria</taxon>
        <taxon>Pseudomonadati</taxon>
        <taxon>Pseudomonadota</taxon>
        <taxon>Gammaproteobacteria</taxon>
        <taxon>Alteromonadales</taxon>
        <taxon>Shewanellaceae</taxon>
        <taxon>Shewanella</taxon>
    </lineage>
</organism>
<keyword evidence="1" id="KW-0812">Transmembrane</keyword>
<keyword evidence="1" id="KW-1133">Transmembrane helix</keyword>
<evidence type="ECO:0000313" key="2">
    <source>
        <dbReference type="EMBL" id="BAJ00977.1"/>
    </source>
</evidence>
<evidence type="ECO:0000256" key="1">
    <source>
        <dbReference type="SAM" id="Phobius"/>
    </source>
</evidence>
<gene>
    <name evidence="2" type="ordered locus">SVI_1006</name>
</gene>
<dbReference type="InterPro" id="IPR012902">
    <property type="entry name" value="N_methyl_site"/>
</dbReference>
<dbReference type="Proteomes" id="UP000002350">
    <property type="component" value="Chromosome"/>
</dbReference>
<dbReference type="AlphaFoldDB" id="D4ZH28"/>
<feature type="transmembrane region" description="Helical" evidence="1">
    <location>
        <begin position="20"/>
        <end position="43"/>
    </location>
</feature>